<keyword evidence="2" id="KW-1185">Reference proteome</keyword>
<proteinExistence type="predicted"/>
<organism evidence="1 2">
    <name type="scientific">Streptomyces prunicolor</name>
    <dbReference type="NCBI Taxonomy" id="67348"/>
    <lineage>
        <taxon>Bacteria</taxon>
        <taxon>Bacillati</taxon>
        <taxon>Actinomycetota</taxon>
        <taxon>Actinomycetes</taxon>
        <taxon>Kitasatosporales</taxon>
        <taxon>Streptomycetaceae</taxon>
        <taxon>Streptomyces</taxon>
    </lineage>
</organism>
<gene>
    <name evidence="1" type="ORF">R5A26_31250</name>
</gene>
<dbReference type="RefSeq" id="WP_317774024.1">
    <property type="nucleotide sequence ID" value="NZ_JAWMAJ010000129.1"/>
</dbReference>
<name>A0ABU4FMD4_9ACTN</name>
<evidence type="ECO:0000313" key="2">
    <source>
        <dbReference type="Proteomes" id="UP001187346"/>
    </source>
</evidence>
<protein>
    <submittedName>
        <fullName evidence="1">Uncharacterized protein</fullName>
    </submittedName>
</protein>
<comment type="caution">
    <text evidence="1">The sequence shown here is derived from an EMBL/GenBank/DDBJ whole genome shotgun (WGS) entry which is preliminary data.</text>
</comment>
<dbReference type="EMBL" id="JAWMAJ010000129">
    <property type="protein sequence ID" value="MDV7220430.1"/>
    <property type="molecule type" value="Genomic_DNA"/>
</dbReference>
<sequence>MGTTSASFAALDTALLSGPPEGRSAPLDRVEHGSCSGCRARLVYVMPGLLAQMERNSGQSPAVIW</sequence>
<accession>A0ABU4FMD4</accession>
<reference evidence="1 2" key="1">
    <citation type="submission" date="2023-10" db="EMBL/GenBank/DDBJ databases">
        <title>Characterization of rhizosphere-enriched actinobacteria from wheat plants lab-grown on chernevaya soil.</title>
        <authorList>
            <person name="Tikhonova E.N."/>
            <person name="Konopkin A."/>
            <person name="Kravchenko I.K."/>
        </authorList>
    </citation>
    <scope>NUCLEOTIDE SEQUENCE [LARGE SCALE GENOMIC DNA]</scope>
    <source>
        <strain evidence="1 2">RR29</strain>
    </source>
</reference>
<dbReference type="Proteomes" id="UP001187346">
    <property type="component" value="Unassembled WGS sequence"/>
</dbReference>
<evidence type="ECO:0000313" key="1">
    <source>
        <dbReference type="EMBL" id="MDV7220430.1"/>
    </source>
</evidence>